<dbReference type="REBASE" id="71801">
    <property type="entry name" value="GkiJS1ORF605P"/>
</dbReference>
<keyword evidence="2" id="KW-0540">Nuclease</keyword>
<dbReference type="Proteomes" id="UP000017396">
    <property type="component" value="Chromosome"/>
</dbReference>
<gene>
    <name evidence="2" type="ORF">GKIL_0606</name>
</gene>
<evidence type="ECO:0000313" key="2">
    <source>
        <dbReference type="EMBL" id="AGY56852.1"/>
    </source>
</evidence>
<reference evidence="2 3" key="1">
    <citation type="journal article" date="2013" name="PLoS ONE">
        <title>Cultivation and Complete Genome Sequencing of Gloeobacter kilaueensis sp. nov., from a Lava Cave in Kilauea Caldera, Hawai'i.</title>
        <authorList>
            <person name="Saw J.H."/>
            <person name="Schatz M."/>
            <person name="Brown M.V."/>
            <person name="Kunkel D.D."/>
            <person name="Foster J.S."/>
            <person name="Shick H."/>
            <person name="Christensen S."/>
            <person name="Hou S."/>
            <person name="Wan X."/>
            <person name="Donachie S.P."/>
        </authorList>
    </citation>
    <scope>NUCLEOTIDE SEQUENCE [LARGE SCALE GENOMIC DNA]</scope>
    <source>
        <strain evidence="3">JS</strain>
    </source>
</reference>
<feature type="domain" description="Putative endonuclease Z1" evidence="1">
    <location>
        <begin position="271"/>
        <end position="469"/>
    </location>
</feature>
<name>U5QD65_GLOK1</name>
<evidence type="ECO:0000259" key="1">
    <source>
        <dbReference type="Pfam" id="PF10593"/>
    </source>
</evidence>
<dbReference type="eggNOG" id="COG1100">
    <property type="taxonomic scope" value="Bacteria"/>
</dbReference>
<evidence type="ECO:0000313" key="3">
    <source>
        <dbReference type="Proteomes" id="UP000017396"/>
    </source>
</evidence>
<dbReference type="RefSeq" id="WP_023171890.1">
    <property type="nucleotide sequence ID" value="NC_022600.1"/>
</dbReference>
<accession>U5QD65</accession>
<dbReference type="STRING" id="1183438.GKIL_0606"/>
<dbReference type="OrthoDB" id="436461at2"/>
<organism evidence="2 3">
    <name type="scientific">Gloeobacter kilaueensis (strain ATCC BAA-2537 / CCAP 1431/1 / ULC 316 / JS1)</name>
    <dbReference type="NCBI Taxonomy" id="1183438"/>
    <lineage>
        <taxon>Bacteria</taxon>
        <taxon>Bacillati</taxon>
        <taxon>Cyanobacteriota</taxon>
        <taxon>Cyanophyceae</taxon>
        <taxon>Gloeobacterales</taxon>
        <taxon>Gloeobacteraceae</taxon>
        <taxon>Gloeobacter</taxon>
    </lineage>
</organism>
<dbReference type="InterPro" id="IPR018310">
    <property type="entry name" value="Put_endonuclease_Z1-dom"/>
</dbReference>
<protein>
    <submittedName>
        <fullName evidence="2">Endonuclease</fullName>
    </submittedName>
</protein>
<keyword evidence="2" id="KW-0378">Hydrolase</keyword>
<dbReference type="EMBL" id="CP003587">
    <property type="protein sequence ID" value="AGY56852.1"/>
    <property type="molecule type" value="Genomic_DNA"/>
</dbReference>
<dbReference type="SUPFAM" id="SSF52540">
    <property type="entry name" value="P-loop containing nucleoside triphosphate hydrolases"/>
    <property type="match status" value="1"/>
</dbReference>
<dbReference type="AlphaFoldDB" id="U5QD65"/>
<dbReference type="Gene3D" id="3.40.50.300">
    <property type="entry name" value="P-loop containing nucleotide triphosphate hydrolases"/>
    <property type="match status" value="1"/>
</dbReference>
<dbReference type="InterPro" id="IPR027417">
    <property type="entry name" value="P-loop_NTPase"/>
</dbReference>
<dbReference type="Pfam" id="PF10593">
    <property type="entry name" value="Z1"/>
    <property type="match status" value="1"/>
</dbReference>
<dbReference type="KEGG" id="glj:GKIL_0606"/>
<dbReference type="HOGENOM" id="CLU_020066_1_0_3"/>
<dbReference type="GO" id="GO:0004519">
    <property type="term" value="F:endonuclease activity"/>
    <property type="evidence" value="ECO:0007669"/>
    <property type="project" value="UniProtKB-KW"/>
</dbReference>
<proteinExistence type="predicted"/>
<dbReference type="PATRIC" id="fig|1183438.3.peg.606"/>
<keyword evidence="3" id="KW-1185">Reference proteome</keyword>
<sequence length="674" mass="74536">MFTGNISNGSNVNQLRQFLAQAENISANDFQTILSDAIDVFNFCQPLNTPGSTQGLIYGNIQSGKTAVILAFIAHAIDNGMQNFIVFTSDLNDLYEQTLQRIQQAMNSAVVYNKSNFNVGSGIGLTVPLIFVASKNSTVLRRLDSALQNSRRINSTFAIIDDEADQASLNTNINVLRPPSGVNQGIVRLRSRLTSYAFIQTTATPQALVLQDVNNLFRPNFVVVTTPGHNYTGGNIFFGNNNFMNSNYIRIVPDIDVDLLRQNNTIPQTVAQSLYLFFAGAAALRLAGNDKNYTYLLHTSLRQQDHAIASQSVGNFVNQLLNEFATNSLSQQTQQGLLNAYADLQRTFQNLQSLPSIVQEIRRLIASTTVAEINARTGGGVEPNPIRKHTIYIGATKIGRGVTVKNLLITYYGRDAQHPQMDTVLQHARMYGYRQSDLAAIRIFIPEVLAQRFYDIHQADNKLRELCRNTHAAIPVLPLNTGIRPSRANVLNRNTVELGAYIAGSEYFPSTPYSTPADLGNQTTDLDNLLAPYAIQQIYNVTIDFMLQILNFKFGVPSSSGAWEDQLIRLAVQDLRNDLQHYNNSANLVIVNRAANIFKARSRGYRQIGSIMPGGVGNPPFGINPNSPAIFLFRLTGQAHHPSTNPGGWHGVPFWVPNVRFPNGNYVFAANYST</sequence>
<keyword evidence="2" id="KW-0255">Endonuclease</keyword>